<name>A0A8H4Q3I1_9HYPO</name>
<organism evidence="2 3">
    <name type="scientific">Ophiocordyceps camponoti-floridani</name>
    <dbReference type="NCBI Taxonomy" id="2030778"/>
    <lineage>
        <taxon>Eukaryota</taxon>
        <taxon>Fungi</taxon>
        <taxon>Dikarya</taxon>
        <taxon>Ascomycota</taxon>
        <taxon>Pezizomycotina</taxon>
        <taxon>Sordariomycetes</taxon>
        <taxon>Hypocreomycetidae</taxon>
        <taxon>Hypocreales</taxon>
        <taxon>Ophiocordycipitaceae</taxon>
        <taxon>Ophiocordyceps</taxon>
    </lineage>
</organism>
<sequence length="444" mass="48764">MNSTDFTSPVSARQDPRIFFNVSAPSSIFICGSQGSGKSHTLSCLLENCLIASEANVLPRPLTGLVLHYDTFVSDEGGLPCEAACLSSSELVSVRVLCPPTNLANLKKLYARHPRVKVEALQFDEQHLNTQRMLDLMAISSIQGSGMPLYLHVITRILREMRKKQQYTGRSFNYAAFKAAINQEQLTPGQMVPLQQRMDTLESFMVETQTFTGKKKQTDSPREGNSWTPQPGQLTIVDLSCPCVTPDAACALFNICVSLFLEQDSNVGRVIALDEAHKYMTQSEDGASSGLTQTLLSIIRLQRHVATRVIVSTQEPTVSPELLDLSSVTIVHRFTSPLWLRSLKQHLATNGMVDGADDTTSDDNSSVDSPIDIQPNQSDLESKLLGKILALRQGEAFLHSPNSIIDVSEARGTDAHPIRLGSDAIKIRIRKRVTLDGGRTIMAE</sequence>
<feature type="region of interest" description="Disordered" evidence="1">
    <location>
        <begin position="211"/>
        <end position="231"/>
    </location>
</feature>
<evidence type="ECO:0000313" key="2">
    <source>
        <dbReference type="EMBL" id="KAF4584163.1"/>
    </source>
</evidence>
<evidence type="ECO:0000256" key="1">
    <source>
        <dbReference type="SAM" id="MobiDB-lite"/>
    </source>
</evidence>
<keyword evidence="3" id="KW-1185">Reference proteome</keyword>
<dbReference type="SUPFAM" id="SSF52540">
    <property type="entry name" value="P-loop containing nucleoside triphosphate hydrolases"/>
    <property type="match status" value="1"/>
</dbReference>
<evidence type="ECO:0000313" key="3">
    <source>
        <dbReference type="Proteomes" id="UP000562929"/>
    </source>
</evidence>
<comment type="caution">
    <text evidence="2">The sequence shown here is derived from an EMBL/GenBank/DDBJ whole genome shotgun (WGS) entry which is preliminary data.</text>
</comment>
<feature type="region of interest" description="Disordered" evidence="1">
    <location>
        <begin position="354"/>
        <end position="374"/>
    </location>
</feature>
<dbReference type="AlphaFoldDB" id="A0A8H4Q3I1"/>
<protein>
    <submittedName>
        <fullName evidence="2">P-loop containing nucleoside triphosphate hydrolase</fullName>
    </submittedName>
</protein>
<proteinExistence type="predicted"/>
<gene>
    <name evidence="2" type="ORF">GQ602_005536</name>
</gene>
<dbReference type="Gene3D" id="3.40.50.300">
    <property type="entry name" value="P-loop containing nucleotide triphosphate hydrolases"/>
    <property type="match status" value="1"/>
</dbReference>
<dbReference type="OrthoDB" id="2316594at2759"/>
<dbReference type="EMBL" id="JAACLJ010000006">
    <property type="protein sequence ID" value="KAF4584163.1"/>
    <property type="molecule type" value="Genomic_DNA"/>
</dbReference>
<accession>A0A8H4Q3I1</accession>
<dbReference type="GO" id="GO:0016787">
    <property type="term" value="F:hydrolase activity"/>
    <property type="evidence" value="ECO:0007669"/>
    <property type="project" value="UniProtKB-KW"/>
</dbReference>
<dbReference type="InterPro" id="IPR027417">
    <property type="entry name" value="P-loop_NTPase"/>
</dbReference>
<keyword evidence="2" id="KW-0378">Hydrolase</keyword>
<dbReference type="Proteomes" id="UP000562929">
    <property type="component" value="Unassembled WGS sequence"/>
</dbReference>
<reference evidence="2 3" key="1">
    <citation type="journal article" date="2020" name="G3 (Bethesda)">
        <title>Genetic Underpinnings of Host Manipulation by Ophiocordyceps as Revealed by Comparative Transcriptomics.</title>
        <authorList>
            <person name="Will I."/>
            <person name="Das B."/>
            <person name="Trinh T."/>
            <person name="Brachmann A."/>
            <person name="Ohm R.A."/>
            <person name="de Bekker C."/>
        </authorList>
    </citation>
    <scope>NUCLEOTIDE SEQUENCE [LARGE SCALE GENOMIC DNA]</scope>
    <source>
        <strain evidence="2 3">EC05</strain>
    </source>
</reference>